<feature type="transmembrane region" description="Helical" evidence="6">
    <location>
        <begin position="97"/>
        <end position="120"/>
    </location>
</feature>
<keyword evidence="9" id="KW-1185">Reference proteome</keyword>
<keyword evidence="4 6" id="KW-1133">Transmembrane helix</keyword>
<feature type="transmembrane region" description="Helical" evidence="6">
    <location>
        <begin position="60"/>
        <end position="85"/>
    </location>
</feature>
<dbReference type="AlphaFoldDB" id="A0A1X7J799"/>
<evidence type="ECO:0000256" key="6">
    <source>
        <dbReference type="SAM" id="Phobius"/>
    </source>
</evidence>
<dbReference type="STRING" id="561720.SAMN06275492_10923"/>
<proteinExistence type="inferred from homology"/>
<evidence type="ECO:0000256" key="4">
    <source>
        <dbReference type="ARBA" id="ARBA00022989"/>
    </source>
</evidence>
<evidence type="ECO:0000313" key="9">
    <source>
        <dbReference type="Proteomes" id="UP000193355"/>
    </source>
</evidence>
<dbReference type="PANTHER" id="PTHR31272">
    <property type="entry name" value="CYTOCHROME C-TYPE BIOGENESIS PROTEIN HI_1454-RELATED"/>
    <property type="match status" value="1"/>
</dbReference>
<dbReference type="InterPro" id="IPR051790">
    <property type="entry name" value="Cytochrome_c-biogenesis_DsbD"/>
</dbReference>
<dbReference type="GO" id="GO:0016020">
    <property type="term" value="C:membrane"/>
    <property type="evidence" value="ECO:0007669"/>
    <property type="project" value="UniProtKB-SubCell"/>
</dbReference>
<dbReference type="InterPro" id="IPR003834">
    <property type="entry name" value="Cyt_c_assmbl_TM_dom"/>
</dbReference>
<evidence type="ECO:0000313" key="8">
    <source>
        <dbReference type="EMBL" id="SMG23390.1"/>
    </source>
</evidence>
<name>A0A1X7J799_9BACT</name>
<comment type="similarity">
    <text evidence="2">Belongs to the DsbD family.</text>
</comment>
<gene>
    <name evidence="8" type="ORF">SAMN06275492_10923</name>
</gene>
<feature type="transmembrane region" description="Helical" evidence="6">
    <location>
        <begin position="20"/>
        <end position="48"/>
    </location>
</feature>
<evidence type="ECO:0000256" key="3">
    <source>
        <dbReference type="ARBA" id="ARBA00022692"/>
    </source>
</evidence>
<feature type="transmembrane region" description="Helical" evidence="6">
    <location>
        <begin position="132"/>
        <end position="155"/>
    </location>
</feature>
<feature type="transmembrane region" description="Helical" evidence="6">
    <location>
        <begin position="175"/>
        <end position="197"/>
    </location>
</feature>
<dbReference type="Proteomes" id="UP000193355">
    <property type="component" value="Unassembled WGS sequence"/>
</dbReference>
<comment type="subcellular location">
    <subcellularLocation>
        <location evidence="1">Membrane</location>
        <topology evidence="1">Multi-pass membrane protein</topology>
    </subcellularLocation>
</comment>
<sequence>MGDILGAVQTSLSSLGWGAMAAAFVWGIFSVLLSPCSLVSIPLVVGYIQGQGGKGTKNALAISGAFSMGIFVNIALVGVVIASAGALMESLSSTMNYIVSAVLFVFGLHLLDVITIPWFVSGSIKAGDRRGLKGALALGALSGMALGPCTFAYMAPMLVIAMKAATSSVIRGISLVAFYGLGYCAVILAAGTFASLLEGYLSWSEKGRGAFIVSQICGWLVIAAGSYFLYIA</sequence>
<reference evidence="9" key="1">
    <citation type="submission" date="2017-04" db="EMBL/GenBank/DDBJ databases">
        <authorList>
            <person name="Varghese N."/>
            <person name="Submissions S."/>
        </authorList>
    </citation>
    <scope>NUCLEOTIDE SEQUENCE [LARGE SCALE GENOMIC DNA]</scope>
    <source>
        <strain evidence="9">USBA 82</strain>
    </source>
</reference>
<organism evidence="8 9">
    <name type="scientific">Dethiosulfovibrio salsuginis</name>
    <dbReference type="NCBI Taxonomy" id="561720"/>
    <lineage>
        <taxon>Bacteria</taxon>
        <taxon>Thermotogati</taxon>
        <taxon>Synergistota</taxon>
        <taxon>Synergistia</taxon>
        <taxon>Synergistales</taxon>
        <taxon>Dethiosulfovibrionaceae</taxon>
        <taxon>Dethiosulfovibrio</taxon>
    </lineage>
</organism>
<evidence type="ECO:0000256" key="1">
    <source>
        <dbReference type="ARBA" id="ARBA00004141"/>
    </source>
</evidence>
<dbReference type="RefSeq" id="WP_085544246.1">
    <property type="nucleotide sequence ID" value="NZ_FXBB01000009.1"/>
</dbReference>
<dbReference type="GO" id="GO:0017004">
    <property type="term" value="P:cytochrome complex assembly"/>
    <property type="evidence" value="ECO:0007669"/>
    <property type="project" value="InterPro"/>
</dbReference>
<keyword evidence="3 6" id="KW-0812">Transmembrane</keyword>
<dbReference type="PANTHER" id="PTHR31272:SF9">
    <property type="entry name" value="BLL1027 PROTEIN"/>
    <property type="match status" value="1"/>
</dbReference>
<dbReference type="OrthoDB" id="9809733at2"/>
<feature type="transmembrane region" description="Helical" evidence="6">
    <location>
        <begin position="209"/>
        <end position="230"/>
    </location>
</feature>
<keyword evidence="5 6" id="KW-0472">Membrane</keyword>
<evidence type="ECO:0000259" key="7">
    <source>
        <dbReference type="Pfam" id="PF02683"/>
    </source>
</evidence>
<evidence type="ECO:0000256" key="5">
    <source>
        <dbReference type="ARBA" id="ARBA00023136"/>
    </source>
</evidence>
<dbReference type="Pfam" id="PF02683">
    <property type="entry name" value="DsbD_TM"/>
    <property type="match status" value="1"/>
</dbReference>
<protein>
    <submittedName>
        <fullName evidence="8">Cytochrome c-type biogenesis protein</fullName>
    </submittedName>
</protein>
<dbReference type="EMBL" id="FXBB01000009">
    <property type="protein sequence ID" value="SMG23390.1"/>
    <property type="molecule type" value="Genomic_DNA"/>
</dbReference>
<feature type="domain" description="Cytochrome C biogenesis protein transmembrane" evidence="7">
    <location>
        <begin position="18"/>
        <end position="213"/>
    </location>
</feature>
<evidence type="ECO:0000256" key="2">
    <source>
        <dbReference type="ARBA" id="ARBA00006143"/>
    </source>
</evidence>
<accession>A0A1X7J799</accession>